<dbReference type="CDD" id="cd00077">
    <property type="entry name" value="HDc"/>
    <property type="match status" value="2"/>
</dbReference>
<gene>
    <name evidence="4" type="ORF">HZU75_10870</name>
</gene>
<dbReference type="Gene3D" id="6.10.340.10">
    <property type="match status" value="1"/>
</dbReference>
<dbReference type="PANTHER" id="PTHR43155">
    <property type="entry name" value="CYCLIC DI-GMP PHOSPHODIESTERASE PA4108-RELATED"/>
    <property type="match status" value="1"/>
</dbReference>
<evidence type="ECO:0000259" key="3">
    <source>
        <dbReference type="PROSITE" id="PS51832"/>
    </source>
</evidence>
<dbReference type="PROSITE" id="PS50885">
    <property type="entry name" value="HAMP"/>
    <property type="match status" value="1"/>
</dbReference>
<dbReference type="SMART" id="SM00471">
    <property type="entry name" value="HDc"/>
    <property type="match status" value="1"/>
</dbReference>
<dbReference type="AlphaFoldDB" id="A0A7D5VAR4"/>
<accession>A0A7D5VAR4</accession>
<dbReference type="Gene3D" id="3.30.450.20">
    <property type="entry name" value="PAS domain"/>
    <property type="match status" value="2"/>
</dbReference>
<keyword evidence="5" id="KW-1185">Reference proteome</keyword>
<dbReference type="RefSeq" id="WP_180306082.1">
    <property type="nucleotide sequence ID" value="NZ_CP058952.1"/>
</dbReference>
<sequence>MMRESSGGKVPFYIHISYLFIALLIGFAVISGWNQYRATGLILKQSADQQFELAVKSASDEVEAIYLSGARTVQLLSQQRLMNAKTLDDRLDSLEFVTTALKYDPIISSLYIGYDTGDFFLVRRYLDNPKVAQRFKPPAQTRWIVQSITYPHEQLRGEFLFYDEALQLLEHRVVADYRYDPRVRDWYKAKNQPGELLLSSPYYFSSDGLLGVTFSQQTDNQRGVVGSDIQLGRLNQFLLKHRITPSTRLALVNAQERVVASQYGSPELVTEADGQQYLPKLATFDSPVLKILLGLPQGKAGNASTFAAEGGEPWEGRVATINLHSGLQFKLLMAAPHRELLSAAIAERNQSMLVLSALICVGVILAVWLSHKASRPINSLTDEVQKIEQFQFDEPVRVRSNILEIARLAAGIGGMKSTISRFMELSQALAAEKNFSRLLARILDELGQVSRAEGGVIYITHADGQRLQSAQYFWRSQAQEPDSDPPLIPLDGEHIVARALRDDVVLRTVSVDEFAHNFPLLPAVTEPLTQLTLPLRNRDGALVGALALAIDENKKPSADLLAFVQTIAATAAVAVDSQRLINEQKVLLEAFIQLIAGAIDSKSPYTGGHCQRVPELTKMLARAAERQLDGPLAEFRLSEDQWEELHIAAWLHDCGKVTTPEYVVDKATKLETLYDRIHEVRMRFEVLKRDAEINCWQAIASGAEPAVAQAQLAGELAQLDDEFVFVATCNEGGEFMAPEKIARLQQIATRTWMRTLSDRIGIAHEEKERKQRSPEPVLPVQEALLADKPEHILLRSERDKLADNNPWGFKVKVPEHLYNRGELYNLSVARGTLSEEERFKINEHIIQTIIMLEKLPFPRHLQQVPEIAGGHHEKMDGSGYPKRLTREQMSWPARMMAIADIFEALTAVDRPYKKGKTLSEAIKIMGFMAKDQHIDPDLFRLFLREGLHIEYAQRFMRVEQIDEVDLAPYLLPLG</sequence>
<keyword evidence="1" id="KW-0812">Transmembrane</keyword>
<dbReference type="SUPFAM" id="SSF55781">
    <property type="entry name" value="GAF domain-like"/>
    <property type="match status" value="1"/>
</dbReference>
<dbReference type="Gene3D" id="1.10.3210.10">
    <property type="entry name" value="Hypothetical protein af1432"/>
    <property type="match status" value="2"/>
</dbReference>
<dbReference type="Pfam" id="PF13185">
    <property type="entry name" value="GAF_2"/>
    <property type="match status" value="1"/>
</dbReference>
<dbReference type="GO" id="GO:0016020">
    <property type="term" value="C:membrane"/>
    <property type="evidence" value="ECO:0007669"/>
    <property type="project" value="InterPro"/>
</dbReference>
<dbReference type="InterPro" id="IPR029016">
    <property type="entry name" value="GAF-like_dom_sf"/>
</dbReference>
<dbReference type="GO" id="GO:0008081">
    <property type="term" value="F:phosphoric diester hydrolase activity"/>
    <property type="evidence" value="ECO:0007669"/>
    <property type="project" value="UniProtKB-ARBA"/>
</dbReference>
<dbReference type="Pfam" id="PF13487">
    <property type="entry name" value="HD_5"/>
    <property type="match status" value="1"/>
</dbReference>
<dbReference type="SMART" id="SM00065">
    <property type="entry name" value="GAF"/>
    <property type="match status" value="1"/>
</dbReference>
<dbReference type="InterPro" id="IPR003607">
    <property type="entry name" value="HD/PDEase_dom"/>
</dbReference>
<dbReference type="EMBL" id="CP058952">
    <property type="protein sequence ID" value="QLI81992.1"/>
    <property type="molecule type" value="Genomic_DNA"/>
</dbReference>
<dbReference type="Gene3D" id="3.30.450.40">
    <property type="match status" value="1"/>
</dbReference>
<dbReference type="PANTHER" id="PTHR43155:SF2">
    <property type="entry name" value="CYCLIC DI-GMP PHOSPHODIESTERASE PA4108"/>
    <property type="match status" value="1"/>
</dbReference>
<evidence type="ECO:0000313" key="5">
    <source>
        <dbReference type="Proteomes" id="UP000510822"/>
    </source>
</evidence>
<dbReference type="GO" id="GO:0007165">
    <property type="term" value="P:signal transduction"/>
    <property type="evidence" value="ECO:0007669"/>
    <property type="project" value="InterPro"/>
</dbReference>
<keyword evidence="1" id="KW-1133">Transmembrane helix</keyword>
<feature type="domain" description="HAMP" evidence="2">
    <location>
        <begin position="371"/>
        <end position="424"/>
    </location>
</feature>
<feature type="domain" description="HD-GYP" evidence="3">
    <location>
        <begin position="749"/>
        <end position="958"/>
    </location>
</feature>
<evidence type="ECO:0000313" key="4">
    <source>
        <dbReference type="EMBL" id="QLI81992.1"/>
    </source>
</evidence>
<name>A0A7D5VAR4_9NEIS</name>
<dbReference type="CDD" id="cd06225">
    <property type="entry name" value="HAMP"/>
    <property type="match status" value="1"/>
</dbReference>
<dbReference type="InterPro" id="IPR003018">
    <property type="entry name" value="GAF"/>
</dbReference>
<dbReference type="InterPro" id="IPR003660">
    <property type="entry name" value="HAMP_dom"/>
</dbReference>
<protein>
    <submittedName>
        <fullName evidence="4">GAF domain-containing protein</fullName>
    </submittedName>
</protein>
<dbReference type="InterPro" id="IPR037522">
    <property type="entry name" value="HD_GYP_dom"/>
</dbReference>
<evidence type="ECO:0000259" key="2">
    <source>
        <dbReference type="PROSITE" id="PS50885"/>
    </source>
</evidence>
<reference evidence="4 5" key="1">
    <citation type="journal article" date="2016" name="Int. J. Syst. Evol. Microbiol.">
        <title>Chitinibacter fontanus sp. nov., isolated from a spring.</title>
        <authorList>
            <person name="Sheu S.Y."/>
            <person name="Li Y.S."/>
            <person name="Young C.C."/>
            <person name="Chen W.M."/>
        </authorList>
    </citation>
    <scope>NUCLEOTIDE SEQUENCE [LARGE SCALE GENOMIC DNA]</scope>
    <source>
        <strain evidence="4 5">STM-7</strain>
    </source>
</reference>
<organism evidence="4 5">
    <name type="scientific">Chitinibacter fontanus</name>
    <dbReference type="NCBI Taxonomy" id="1737446"/>
    <lineage>
        <taxon>Bacteria</taxon>
        <taxon>Pseudomonadati</taxon>
        <taxon>Pseudomonadota</taxon>
        <taxon>Betaproteobacteria</taxon>
        <taxon>Neisseriales</taxon>
        <taxon>Chitinibacteraceae</taxon>
        <taxon>Chitinibacter</taxon>
    </lineage>
</organism>
<dbReference type="SUPFAM" id="SSF109604">
    <property type="entry name" value="HD-domain/PDEase-like"/>
    <property type="match status" value="2"/>
</dbReference>
<feature type="transmembrane region" description="Helical" evidence="1">
    <location>
        <begin position="12"/>
        <end position="33"/>
    </location>
</feature>
<keyword evidence="1" id="KW-0472">Membrane</keyword>
<evidence type="ECO:0000256" key="1">
    <source>
        <dbReference type="SAM" id="Phobius"/>
    </source>
</evidence>
<dbReference type="Proteomes" id="UP000510822">
    <property type="component" value="Chromosome"/>
</dbReference>
<dbReference type="PROSITE" id="PS51832">
    <property type="entry name" value="HD_GYP"/>
    <property type="match status" value="1"/>
</dbReference>
<dbReference type="KEGG" id="cfon:HZU75_10870"/>
<proteinExistence type="predicted"/>